<feature type="non-terminal residue" evidence="1">
    <location>
        <position position="1"/>
    </location>
</feature>
<sequence>GQVCVRALQSRKDTECDACWLLPHAAVRVDATEDRRPITIKTAAHSAPLCTVGSAAHLLQQECSTSRDSDNRSTKRCSWLKQIGLAMSTQECLFAEQV</sequence>
<protein>
    <submittedName>
        <fullName evidence="1">Dual specificity</fullName>
    </submittedName>
</protein>
<dbReference type="AlphaFoldDB" id="A0A147B6D2"/>
<proteinExistence type="predicted"/>
<dbReference type="EMBL" id="GEIB01002184">
    <property type="protein sequence ID" value="JAR86343.1"/>
    <property type="molecule type" value="Transcribed_RNA"/>
</dbReference>
<evidence type="ECO:0000313" key="1">
    <source>
        <dbReference type="EMBL" id="JAR86343.1"/>
    </source>
</evidence>
<organism evidence="1">
    <name type="scientific">Alectorobius mimon</name>
    <dbReference type="NCBI Taxonomy" id="360319"/>
    <lineage>
        <taxon>Eukaryota</taxon>
        <taxon>Metazoa</taxon>
        <taxon>Ecdysozoa</taxon>
        <taxon>Arthropoda</taxon>
        <taxon>Chelicerata</taxon>
        <taxon>Arachnida</taxon>
        <taxon>Acari</taxon>
        <taxon>Parasitiformes</taxon>
        <taxon>Ixodida</taxon>
        <taxon>Ixodoidea</taxon>
        <taxon>Argasidae</taxon>
        <taxon>Ornithodorinae</taxon>
        <taxon>Alectorobius</taxon>
    </lineage>
</organism>
<reference evidence="1" key="1">
    <citation type="submission" date="2016-03" db="EMBL/GenBank/DDBJ databases">
        <title>Gut transcriptome analysis on engorged females of Ornithodoros mimon (Acari: Argasidae) and phylogenetic inferences of soft ticks.</title>
        <authorList>
            <person name="Landulfo G.A."/>
            <person name="Giovanni D."/>
            <person name="Carvalho E."/>
            <person name="Junqueira-de-Azevedo I."/>
            <person name="Patane J."/>
            <person name="Mendoca R."/>
            <person name="Barros-Battesti D."/>
        </authorList>
    </citation>
    <scope>NUCLEOTIDE SEQUENCE</scope>
    <source>
        <strain evidence="1">Females</strain>
        <tissue evidence="1">Gut</tissue>
    </source>
</reference>
<name>A0A147B6D2_9ACAR</name>
<accession>A0A147B6D2</accession>